<evidence type="ECO:0000313" key="2">
    <source>
        <dbReference type="Proteomes" id="UP001589607"/>
    </source>
</evidence>
<proteinExistence type="predicted"/>
<gene>
    <name evidence="1" type="ORF">ACFFVF_18890</name>
</gene>
<comment type="caution">
    <text evidence="1">The sequence shown here is derived from an EMBL/GenBank/DDBJ whole genome shotgun (WGS) entry which is preliminary data.</text>
</comment>
<keyword evidence="2" id="KW-1185">Reference proteome</keyword>
<sequence>MKLILILIVTLLLNSCIPESNNKYLTYQNLIILSDMSDRISNKDFPEKDILEIKKIIQYFEKECVKPGEKIGDKSSIHFSPFSQKNIFSVDLDKIVNLGDKQSFINSTGKYELNGLKEKLLEFEKIITQKYGSINDKGIDLLSILLEKIQNENMIKKDKIITDGIDTTFVSYENHIYILTDGYLEYTLKTDNHQFRFGPSKIIQLRTYCKKNNINVENALTLNTNLGLIPIKNELNKYINIHVLETHERDFNKKTQNYDNQIGYRDNEILEQVWKKWINESGFKNFEWERY</sequence>
<protein>
    <submittedName>
        <fullName evidence="1">Uncharacterized protein</fullName>
    </submittedName>
</protein>
<name>A0ABV5GTJ6_9FLAO</name>
<reference evidence="1 2" key="1">
    <citation type="submission" date="2024-09" db="EMBL/GenBank/DDBJ databases">
        <authorList>
            <person name="Sun Q."/>
            <person name="Mori K."/>
        </authorList>
    </citation>
    <scope>NUCLEOTIDE SEQUENCE [LARGE SCALE GENOMIC DNA]</scope>
    <source>
        <strain evidence="1 2">CECT 7955</strain>
    </source>
</reference>
<evidence type="ECO:0000313" key="1">
    <source>
        <dbReference type="EMBL" id="MFB9098579.1"/>
    </source>
</evidence>
<organism evidence="1 2">
    <name type="scientific">Flavobacterium jumunjinense</name>
    <dbReference type="NCBI Taxonomy" id="998845"/>
    <lineage>
        <taxon>Bacteria</taxon>
        <taxon>Pseudomonadati</taxon>
        <taxon>Bacteroidota</taxon>
        <taxon>Flavobacteriia</taxon>
        <taxon>Flavobacteriales</taxon>
        <taxon>Flavobacteriaceae</taxon>
        <taxon>Flavobacterium</taxon>
    </lineage>
</organism>
<dbReference type="EMBL" id="JBHMEY010000094">
    <property type="protein sequence ID" value="MFB9098579.1"/>
    <property type="molecule type" value="Genomic_DNA"/>
</dbReference>
<dbReference type="RefSeq" id="WP_236458801.1">
    <property type="nucleotide sequence ID" value="NZ_CBCSGE010000001.1"/>
</dbReference>
<accession>A0ABV5GTJ6</accession>
<dbReference type="Proteomes" id="UP001589607">
    <property type="component" value="Unassembled WGS sequence"/>
</dbReference>